<name>A0A4D7BAL1_9HYPH</name>
<gene>
    <name evidence="1" type="ORF">E8M01_27670</name>
</gene>
<proteinExistence type="predicted"/>
<sequence length="347" mass="35771">MVRAAASIYLEDYARQIRPHLPRTESSRWLLAAAAILARVPQRPSRQIIAPVNSRIAKPDLARRLRDGGSRKARTAGALAHLLLAGCASAPLDRAGTLQSYDNLTTSNGLVTQSRLRVDEPVIRAAKTVQIVPTAFGAGTTGVPLTVEQRRLVANAVDRALCAGLSERFQVVGPTQPADLTVRAVVTHVTPTDPVAVGASRGAAIAKTILLPGIPVPVPRIPIGMGSLSLEAEARDLAGHQRAAMIWARGAGVLGGSGRMSVEGDAYGLASDFGSDFSKLLVTGSTPFGKLPSFPSAHGIRTSFGGAPSSPACEAFGRSPGVAGFMGGALGLPPGWTDKGAPAAPAP</sequence>
<keyword evidence="2" id="KW-1185">Reference proteome</keyword>
<dbReference type="Proteomes" id="UP000298781">
    <property type="component" value="Chromosome"/>
</dbReference>
<evidence type="ECO:0000313" key="2">
    <source>
        <dbReference type="Proteomes" id="UP000298781"/>
    </source>
</evidence>
<dbReference type="Pfam" id="PF11769">
    <property type="entry name" value="DUF3313"/>
    <property type="match status" value="1"/>
</dbReference>
<dbReference type="KEGG" id="pstg:E8M01_27670"/>
<accession>A0A4D7BAL1</accession>
<protein>
    <submittedName>
        <fullName evidence="1">DUF3313 domain-containing protein</fullName>
    </submittedName>
</protein>
<dbReference type="OrthoDB" id="7629881at2"/>
<dbReference type="AlphaFoldDB" id="A0A4D7BAL1"/>
<dbReference type="InterPro" id="IPR021747">
    <property type="entry name" value="DUF3313"/>
</dbReference>
<evidence type="ECO:0000313" key="1">
    <source>
        <dbReference type="EMBL" id="QCI67670.1"/>
    </source>
</evidence>
<dbReference type="RefSeq" id="WP_136963099.1">
    <property type="nucleotide sequence ID" value="NZ_CP039690.1"/>
</dbReference>
<dbReference type="EMBL" id="CP039690">
    <property type="protein sequence ID" value="QCI67670.1"/>
    <property type="molecule type" value="Genomic_DNA"/>
</dbReference>
<reference evidence="1 2" key="1">
    <citation type="submission" date="2019-04" db="EMBL/GenBank/DDBJ databases">
        <title>Phreatobacter aquaticus sp. nov.</title>
        <authorList>
            <person name="Choi A."/>
        </authorList>
    </citation>
    <scope>NUCLEOTIDE SEQUENCE [LARGE SCALE GENOMIC DNA]</scope>
    <source>
        <strain evidence="1 2">KCTC 52518</strain>
    </source>
</reference>
<organism evidence="1 2">
    <name type="scientific">Phreatobacter stygius</name>
    <dbReference type="NCBI Taxonomy" id="1940610"/>
    <lineage>
        <taxon>Bacteria</taxon>
        <taxon>Pseudomonadati</taxon>
        <taxon>Pseudomonadota</taxon>
        <taxon>Alphaproteobacteria</taxon>
        <taxon>Hyphomicrobiales</taxon>
        <taxon>Phreatobacteraceae</taxon>
        <taxon>Phreatobacter</taxon>
    </lineage>
</organism>